<dbReference type="GO" id="GO:0046872">
    <property type="term" value="F:metal ion binding"/>
    <property type="evidence" value="ECO:0007669"/>
    <property type="project" value="UniProtKB-KW"/>
</dbReference>
<evidence type="ECO:0000313" key="8">
    <source>
        <dbReference type="EMBL" id="KAG5191099.1"/>
    </source>
</evidence>
<protein>
    <recommendedName>
        <fullName evidence="5 7">5-formyltetrahydrofolate cyclo-ligase</fullName>
        <ecNumber evidence="5 7">6.3.3.2</ecNumber>
    </recommendedName>
</protein>
<comment type="caution">
    <text evidence="8">The sequence shown here is derived from an EMBL/GenBank/DDBJ whole genome shotgun (WGS) entry which is preliminary data.</text>
</comment>
<feature type="binding site" evidence="6">
    <location>
        <begin position="152"/>
        <end position="160"/>
    </location>
    <ligand>
        <name>ATP</name>
        <dbReference type="ChEBI" id="CHEBI:30616"/>
    </ligand>
</feature>
<dbReference type="Pfam" id="PF01812">
    <property type="entry name" value="5-FTHF_cyc-lig"/>
    <property type="match status" value="1"/>
</dbReference>
<evidence type="ECO:0000256" key="3">
    <source>
        <dbReference type="ARBA" id="ARBA00022840"/>
    </source>
</evidence>
<dbReference type="PIRSF" id="PIRSF006806">
    <property type="entry name" value="FTHF_cligase"/>
    <property type="match status" value="1"/>
</dbReference>
<dbReference type="GO" id="GO:0035999">
    <property type="term" value="P:tetrahydrofolate interconversion"/>
    <property type="evidence" value="ECO:0007669"/>
    <property type="project" value="TreeGrafter"/>
</dbReference>
<dbReference type="OrthoDB" id="2015992at2759"/>
<keyword evidence="2 6" id="KW-0547">Nucleotide-binding</keyword>
<organism evidence="8 9">
    <name type="scientific">Tribonema minus</name>
    <dbReference type="NCBI Taxonomy" id="303371"/>
    <lineage>
        <taxon>Eukaryota</taxon>
        <taxon>Sar</taxon>
        <taxon>Stramenopiles</taxon>
        <taxon>Ochrophyta</taxon>
        <taxon>PX clade</taxon>
        <taxon>Xanthophyceae</taxon>
        <taxon>Tribonematales</taxon>
        <taxon>Tribonemataceae</taxon>
        <taxon>Tribonema</taxon>
    </lineage>
</organism>
<dbReference type="PANTHER" id="PTHR23407">
    <property type="entry name" value="ATPASE INHIBITOR/5-FORMYLTETRAHYDROFOLATE CYCLO-LIGASE"/>
    <property type="match status" value="1"/>
</dbReference>
<dbReference type="EC" id="6.3.3.2" evidence="5 7"/>
<feature type="binding site" evidence="6">
    <location>
        <position position="65"/>
    </location>
    <ligand>
        <name>substrate</name>
    </ligand>
</feature>
<dbReference type="Gene3D" id="3.40.50.10420">
    <property type="entry name" value="NagB/RpiA/CoA transferase-like"/>
    <property type="match status" value="1"/>
</dbReference>
<dbReference type="PANTHER" id="PTHR23407:SF1">
    <property type="entry name" value="5-FORMYLTETRAHYDROFOLATE CYCLO-LIGASE"/>
    <property type="match status" value="1"/>
</dbReference>
<evidence type="ECO:0000256" key="6">
    <source>
        <dbReference type="PIRSR" id="PIRSR006806-1"/>
    </source>
</evidence>
<dbReference type="GO" id="GO:0009396">
    <property type="term" value="P:folic acid-containing compound biosynthetic process"/>
    <property type="evidence" value="ECO:0007669"/>
    <property type="project" value="TreeGrafter"/>
</dbReference>
<dbReference type="GO" id="GO:0030272">
    <property type="term" value="F:5-formyltetrahydrofolate cyclo-ligase activity"/>
    <property type="evidence" value="ECO:0007669"/>
    <property type="project" value="UniProtKB-EC"/>
</dbReference>
<evidence type="ECO:0000256" key="1">
    <source>
        <dbReference type="ARBA" id="ARBA00010638"/>
    </source>
</evidence>
<dbReference type="InterPro" id="IPR002698">
    <property type="entry name" value="FTHF_cligase"/>
</dbReference>
<keyword evidence="7" id="KW-0479">Metal-binding</keyword>
<reference evidence="8" key="1">
    <citation type="submission" date="2021-02" db="EMBL/GenBank/DDBJ databases">
        <title>First Annotated Genome of the Yellow-green Alga Tribonema minus.</title>
        <authorList>
            <person name="Mahan K.M."/>
        </authorList>
    </citation>
    <scope>NUCLEOTIDE SEQUENCE</scope>
    <source>
        <strain evidence="8">UTEX B ZZ1240</strain>
    </source>
</reference>
<comment type="catalytic activity">
    <reaction evidence="4 7">
        <text>(6S)-5-formyl-5,6,7,8-tetrahydrofolate + ATP = (6R)-5,10-methenyltetrahydrofolate + ADP + phosphate</text>
        <dbReference type="Rhea" id="RHEA:10488"/>
        <dbReference type="ChEBI" id="CHEBI:30616"/>
        <dbReference type="ChEBI" id="CHEBI:43474"/>
        <dbReference type="ChEBI" id="CHEBI:57455"/>
        <dbReference type="ChEBI" id="CHEBI:57457"/>
        <dbReference type="ChEBI" id="CHEBI:456216"/>
        <dbReference type="EC" id="6.3.3.2"/>
    </reaction>
</comment>
<feature type="binding site" evidence="6">
    <location>
        <begin position="14"/>
        <end position="18"/>
    </location>
    <ligand>
        <name>ATP</name>
        <dbReference type="ChEBI" id="CHEBI:30616"/>
    </ligand>
</feature>
<proteinExistence type="inferred from homology"/>
<evidence type="ECO:0000256" key="4">
    <source>
        <dbReference type="ARBA" id="ARBA00036539"/>
    </source>
</evidence>
<keyword evidence="3 6" id="KW-0067">ATP-binding</keyword>
<dbReference type="NCBIfam" id="TIGR02727">
    <property type="entry name" value="MTHFS_bact"/>
    <property type="match status" value="1"/>
</dbReference>
<evidence type="ECO:0000313" key="9">
    <source>
        <dbReference type="Proteomes" id="UP000664859"/>
    </source>
</evidence>
<dbReference type="GO" id="GO:0005524">
    <property type="term" value="F:ATP binding"/>
    <property type="evidence" value="ECO:0007669"/>
    <property type="project" value="UniProtKB-KW"/>
</dbReference>
<keyword evidence="9" id="KW-1185">Reference proteome</keyword>
<sequence length="219" mass="23520">MTTIAAEGSIVSEKAALRSAIKTALGKLEKPAIAASSEAILGHLKTLPCWSKSSVVSAYLSMPREAQTMPIMDALFTAGKRVYVPKVVGPDPSDMRMYQIESMGQIESFPLTKWNIPEPSLEAVLAAEDGTTTGDIDLVILPGCAFDARCNRLGHGKGYYDSFLKRCFAAAKARGNPIPVTVGICLEEQVVPSVPVTDHDVPLDFVVTPEQVFANPLTR</sequence>
<evidence type="ECO:0000256" key="5">
    <source>
        <dbReference type="ARBA" id="ARBA00038966"/>
    </source>
</evidence>
<keyword evidence="7" id="KW-0460">Magnesium</keyword>
<dbReference type="InterPro" id="IPR037171">
    <property type="entry name" value="NagB/RpiA_transferase-like"/>
</dbReference>
<dbReference type="InterPro" id="IPR024185">
    <property type="entry name" value="FTHF_cligase-like_sf"/>
</dbReference>
<gene>
    <name evidence="8" type="ORF">JKP88DRAFT_160194</name>
</gene>
<keyword evidence="8" id="KW-0436">Ligase</keyword>
<dbReference type="AlphaFoldDB" id="A0A835ZF18"/>
<evidence type="ECO:0000256" key="7">
    <source>
        <dbReference type="RuleBase" id="RU361279"/>
    </source>
</evidence>
<dbReference type="SUPFAM" id="SSF100950">
    <property type="entry name" value="NagB/RpiA/CoA transferase-like"/>
    <property type="match status" value="1"/>
</dbReference>
<feature type="binding site" evidence="6">
    <location>
        <position position="60"/>
    </location>
    <ligand>
        <name>substrate</name>
    </ligand>
</feature>
<accession>A0A835ZF18</accession>
<dbReference type="GO" id="GO:0005739">
    <property type="term" value="C:mitochondrion"/>
    <property type="evidence" value="ECO:0007669"/>
    <property type="project" value="TreeGrafter"/>
</dbReference>
<name>A0A835ZF18_9STRA</name>
<dbReference type="Proteomes" id="UP000664859">
    <property type="component" value="Unassembled WGS sequence"/>
</dbReference>
<dbReference type="EMBL" id="JAFCMP010000024">
    <property type="protein sequence ID" value="KAG5191099.1"/>
    <property type="molecule type" value="Genomic_DNA"/>
</dbReference>
<comment type="similarity">
    <text evidence="1 7">Belongs to the 5-formyltetrahydrofolate cyclo-ligase family.</text>
</comment>
<evidence type="ECO:0000256" key="2">
    <source>
        <dbReference type="ARBA" id="ARBA00022741"/>
    </source>
</evidence>
<comment type="cofactor">
    <cofactor evidence="7">
        <name>Mg(2+)</name>
        <dbReference type="ChEBI" id="CHEBI:18420"/>
    </cofactor>
</comment>